<sequence length="70" mass="7730">MMDPKKSPERNREELRQEELKRNTTGNISDSFNRANNGGLVDLVGSLGWKGTLILIGAIIIGFIIASLIF</sequence>
<dbReference type="InterPro" id="IPR045946">
    <property type="entry name" value="DUF6366"/>
</dbReference>
<dbReference type="AlphaFoldDB" id="A0A4U1M610"/>
<feature type="compositionally biased region" description="Basic and acidic residues" evidence="1">
    <location>
        <begin position="1"/>
        <end position="22"/>
    </location>
</feature>
<reference evidence="3 4" key="1">
    <citation type="submission" date="2019-04" db="EMBL/GenBank/DDBJ databases">
        <title>Genome sequence of Bacillus hwajinpoensis strain Y2.</title>
        <authorList>
            <person name="Fair J.L."/>
            <person name="Maclea K.S."/>
        </authorList>
    </citation>
    <scope>NUCLEOTIDE SEQUENCE [LARGE SCALE GENOMIC DNA]</scope>
    <source>
        <strain evidence="3 4">Y2</strain>
    </source>
</reference>
<dbReference type="Proteomes" id="UP000310541">
    <property type="component" value="Unassembled WGS sequence"/>
</dbReference>
<comment type="caution">
    <text evidence="3">The sequence shown here is derived from an EMBL/GenBank/DDBJ whole genome shotgun (WGS) entry which is preliminary data.</text>
</comment>
<accession>A0A4U1M610</accession>
<keyword evidence="2" id="KW-0472">Membrane</keyword>
<keyword evidence="2" id="KW-0812">Transmembrane</keyword>
<proteinExistence type="predicted"/>
<dbReference type="OrthoDB" id="2935923at2"/>
<name>A0A4U1M610_9BACL</name>
<dbReference type="EMBL" id="SWFM01000017">
    <property type="protein sequence ID" value="TKD65703.1"/>
    <property type="molecule type" value="Genomic_DNA"/>
</dbReference>
<evidence type="ECO:0008006" key="5">
    <source>
        <dbReference type="Google" id="ProtNLM"/>
    </source>
</evidence>
<gene>
    <name evidence="3" type="ORF">FBF83_20510</name>
</gene>
<evidence type="ECO:0000313" key="4">
    <source>
        <dbReference type="Proteomes" id="UP000310541"/>
    </source>
</evidence>
<evidence type="ECO:0000256" key="1">
    <source>
        <dbReference type="SAM" id="MobiDB-lite"/>
    </source>
</evidence>
<protein>
    <recommendedName>
        <fullName evidence="5">Phage capsid protein</fullName>
    </recommendedName>
</protein>
<feature type="region of interest" description="Disordered" evidence="1">
    <location>
        <begin position="1"/>
        <end position="30"/>
    </location>
</feature>
<evidence type="ECO:0000256" key="2">
    <source>
        <dbReference type="SAM" id="Phobius"/>
    </source>
</evidence>
<evidence type="ECO:0000313" key="3">
    <source>
        <dbReference type="EMBL" id="TKD65703.1"/>
    </source>
</evidence>
<keyword evidence="2" id="KW-1133">Transmembrane helix</keyword>
<dbReference type="Pfam" id="PF19893">
    <property type="entry name" value="DUF6366"/>
    <property type="match status" value="1"/>
</dbReference>
<feature type="transmembrane region" description="Helical" evidence="2">
    <location>
        <begin position="47"/>
        <end position="69"/>
    </location>
</feature>
<organism evidence="3 4">
    <name type="scientific">Guptibacillus hwajinpoensis</name>
    <dbReference type="NCBI Taxonomy" id="208199"/>
    <lineage>
        <taxon>Bacteria</taxon>
        <taxon>Bacillati</taxon>
        <taxon>Bacillota</taxon>
        <taxon>Bacilli</taxon>
        <taxon>Bacillales</taxon>
        <taxon>Guptibacillaceae</taxon>
        <taxon>Guptibacillus</taxon>
    </lineage>
</organism>